<evidence type="ECO:0000313" key="8">
    <source>
        <dbReference type="Proteomes" id="UP000078561"/>
    </source>
</evidence>
<feature type="region of interest" description="Disordered" evidence="4">
    <location>
        <begin position="230"/>
        <end position="260"/>
    </location>
</feature>
<dbReference type="SUPFAM" id="SSF103657">
    <property type="entry name" value="BAR/IMD domain-like"/>
    <property type="match status" value="1"/>
</dbReference>
<dbReference type="InterPro" id="IPR001452">
    <property type="entry name" value="SH3_domain"/>
</dbReference>
<organism evidence="7">
    <name type="scientific">Absidia glauca</name>
    <name type="common">Pin mould</name>
    <dbReference type="NCBI Taxonomy" id="4829"/>
    <lineage>
        <taxon>Eukaryota</taxon>
        <taxon>Fungi</taxon>
        <taxon>Fungi incertae sedis</taxon>
        <taxon>Mucoromycota</taxon>
        <taxon>Mucoromycotina</taxon>
        <taxon>Mucoromycetes</taxon>
        <taxon>Mucorales</taxon>
        <taxon>Cunninghamellaceae</taxon>
        <taxon>Absidia</taxon>
    </lineage>
</organism>
<feature type="compositionally biased region" description="Low complexity" evidence="4">
    <location>
        <begin position="294"/>
        <end position="303"/>
    </location>
</feature>
<feature type="compositionally biased region" description="Basic and acidic residues" evidence="4">
    <location>
        <begin position="411"/>
        <end position="425"/>
    </location>
</feature>
<feature type="region of interest" description="Disordered" evidence="4">
    <location>
        <begin position="294"/>
        <end position="317"/>
    </location>
</feature>
<dbReference type="SMART" id="SM00721">
    <property type="entry name" value="BAR"/>
    <property type="match status" value="1"/>
</dbReference>
<feature type="compositionally biased region" description="Pro residues" evidence="4">
    <location>
        <begin position="511"/>
        <end position="521"/>
    </location>
</feature>
<protein>
    <recommendedName>
        <fullName evidence="9">BAR domain-containing protein</fullName>
    </recommendedName>
</protein>
<evidence type="ECO:0000256" key="2">
    <source>
        <dbReference type="PROSITE-ProRule" id="PRU00192"/>
    </source>
</evidence>
<dbReference type="FunCoup" id="A0A168RQU5">
    <property type="interactions" value="532"/>
</dbReference>
<evidence type="ECO:0000256" key="1">
    <source>
        <dbReference type="ARBA" id="ARBA00022443"/>
    </source>
</evidence>
<dbReference type="OMA" id="FKPKGMC"/>
<evidence type="ECO:0000313" key="7">
    <source>
        <dbReference type="EMBL" id="SAM07262.1"/>
    </source>
</evidence>
<feature type="compositionally biased region" description="Low complexity" evidence="4">
    <location>
        <begin position="496"/>
        <end position="505"/>
    </location>
</feature>
<dbReference type="PROSITE" id="PS51021">
    <property type="entry name" value="BAR"/>
    <property type="match status" value="1"/>
</dbReference>
<feature type="region of interest" description="Disordered" evidence="4">
    <location>
        <begin position="381"/>
        <end position="537"/>
    </location>
</feature>
<feature type="domain" description="BAR" evidence="6">
    <location>
        <begin position="13"/>
        <end position="237"/>
    </location>
</feature>
<dbReference type="InParanoid" id="A0A168RQU5"/>
<dbReference type="Gene3D" id="2.30.30.40">
    <property type="entry name" value="SH3 Domains"/>
    <property type="match status" value="1"/>
</dbReference>
<dbReference type="Pfam" id="PF00018">
    <property type="entry name" value="SH3_1"/>
    <property type="match status" value="1"/>
</dbReference>
<dbReference type="Gene3D" id="1.20.1270.60">
    <property type="entry name" value="Arfaptin homology (AH) domain/BAR domain"/>
    <property type="match status" value="1"/>
</dbReference>
<keyword evidence="3" id="KW-0175">Coiled coil</keyword>
<keyword evidence="8" id="KW-1185">Reference proteome</keyword>
<feature type="compositionally biased region" description="Low complexity" evidence="4">
    <location>
        <begin position="395"/>
        <end position="409"/>
    </location>
</feature>
<name>A0A168RQU5_ABSGL</name>
<feature type="compositionally biased region" description="Low complexity" evidence="4">
    <location>
        <begin position="473"/>
        <end position="488"/>
    </location>
</feature>
<dbReference type="InterPro" id="IPR036028">
    <property type="entry name" value="SH3-like_dom_sf"/>
</dbReference>
<dbReference type="EMBL" id="LT554731">
    <property type="protein sequence ID" value="SAM07262.1"/>
    <property type="molecule type" value="Genomic_DNA"/>
</dbReference>
<feature type="compositionally biased region" description="Pro residues" evidence="4">
    <location>
        <begin position="451"/>
        <end position="472"/>
    </location>
</feature>
<accession>A0A168RQU5</accession>
<dbReference type="Pfam" id="PF03114">
    <property type="entry name" value="BAR"/>
    <property type="match status" value="1"/>
</dbReference>
<evidence type="ECO:0008006" key="9">
    <source>
        <dbReference type="Google" id="ProtNLM"/>
    </source>
</evidence>
<dbReference type="STRING" id="4829.A0A168RQU5"/>
<evidence type="ECO:0000256" key="3">
    <source>
        <dbReference type="SAM" id="Coils"/>
    </source>
</evidence>
<feature type="domain" description="SH3" evidence="5">
    <location>
        <begin position="318"/>
        <end position="381"/>
    </location>
</feature>
<keyword evidence="1 2" id="KW-0728">SH3 domain</keyword>
<dbReference type="GO" id="GO:0005737">
    <property type="term" value="C:cytoplasm"/>
    <property type="evidence" value="ECO:0007669"/>
    <property type="project" value="InterPro"/>
</dbReference>
<gene>
    <name evidence="7" type="primary">ABSGL_12901.1 scaffold 13518</name>
</gene>
<dbReference type="PRINTS" id="PR00452">
    <property type="entry name" value="SH3DOMAIN"/>
</dbReference>
<dbReference type="SMART" id="SM00326">
    <property type="entry name" value="SH3"/>
    <property type="match status" value="1"/>
</dbReference>
<dbReference type="Proteomes" id="UP000078561">
    <property type="component" value="Unassembled WGS sequence"/>
</dbReference>
<evidence type="ECO:0000256" key="4">
    <source>
        <dbReference type="SAM" id="MobiDB-lite"/>
    </source>
</evidence>
<feature type="coiled-coil region" evidence="3">
    <location>
        <begin position="140"/>
        <end position="177"/>
    </location>
</feature>
<dbReference type="OrthoDB" id="14167at2759"/>
<sequence length="568" mass="63037">MLKNFGKFKQWTGERLGASKVTLQTEDFQQLDAETENKRTGFEKVNEASEQVYDQLSKKKPSPYDTKVKCAPLESLSNCWIGHSSDFNDDSPLGVALVNLGQTEAQIALLQEEFATTIKTDYIGVLEQGLQHYKDYYALKKKLESRRLDYDAKLSRLNKSKKEKPEWDQEMQAAKAKYEECEHLILEKMATLQDYEIDHCTALSHLMKSQLAYHQRSVDLLNELCNHMPSPAIDHSSRPPMPPITRSSTTNGSSHSANSYSLSSPIAALKPNQILPGSRKSSIDGLNRFRRAPSYSSVSSSHSNDQPPLPSHRLISPGSRPLRKAIFDFEAQAADELSFDIGDLITVVEPVDEGWWMGEMDQDGIKHRGIFPVDYTEEVIRAPSPPAMPNRPQRTTMTTTPATSLDTSTNHYERHSQQQQDEMHNDQSPFNDSLASGTPAFSRILSSASPSPIPRARSPPAPSSYGLPPTPSSTPLSRTSSFAYSTTRTPPPPPISSRCSSPSITNAPLATRPPPPPPPPSRINLTPAPSPKTGTQQMLDCQQCGCDDFSVNLFKKDQCNNCFHKHVA</sequence>
<proteinExistence type="predicted"/>
<dbReference type="PROSITE" id="PS50002">
    <property type="entry name" value="SH3"/>
    <property type="match status" value="1"/>
</dbReference>
<evidence type="ECO:0000259" key="5">
    <source>
        <dbReference type="PROSITE" id="PS50002"/>
    </source>
</evidence>
<dbReference type="InterPro" id="IPR004148">
    <property type="entry name" value="BAR_dom"/>
</dbReference>
<dbReference type="AlphaFoldDB" id="A0A168RQU5"/>
<dbReference type="InterPro" id="IPR027267">
    <property type="entry name" value="AH/BAR_dom_sf"/>
</dbReference>
<evidence type="ECO:0000259" key="6">
    <source>
        <dbReference type="PROSITE" id="PS51021"/>
    </source>
</evidence>
<reference evidence="7" key="1">
    <citation type="submission" date="2016-04" db="EMBL/GenBank/DDBJ databases">
        <authorList>
            <person name="Evans L.H."/>
            <person name="Alamgir A."/>
            <person name="Owens N."/>
            <person name="Weber N.D."/>
            <person name="Virtaneva K."/>
            <person name="Barbian K."/>
            <person name="Babar A."/>
            <person name="Rosenke K."/>
        </authorList>
    </citation>
    <scope>NUCLEOTIDE SEQUENCE [LARGE SCALE GENOMIC DNA]</scope>
    <source>
        <strain evidence="7">CBS 101.48</strain>
    </source>
</reference>
<dbReference type="PANTHER" id="PTHR14167">
    <property type="entry name" value="SH3 DOMAIN-CONTAINING"/>
    <property type="match status" value="1"/>
</dbReference>
<dbReference type="InterPro" id="IPR050384">
    <property type="entry name" value="Endophilin_SH3RF"/>
</dbReference>
<dbReference type="CDD" id="cd00174">
    <property type="entry name" value="SH3"/>
    <property type="match status" value="1"/>
</dbReference>
<feature type="compositionally biased region" description="Polar residues" evidence="4">
    <location>
        <begin position="426"/>
        <end position="436"/>
    </location>
</feature>
<dbReference type="PANTHER" id="PTHR14167:SF116">
    <property type="entry name" value="CAP, ISOFORM AC"/>
    <property type="match status" value="1"/>
</dbReference>
<dbReference type="SUPFAM" id="SSF50044">
    <property type="entry name" value="SH3-domain"/>
    <property type="match status" value="1"/>
</dbReference>